<dbReference type="Gene3D" id="3.40.850.10">
    <property type="entry name" value="Kinesin motor domain"/>
    <property type="match status" value="1"/>
</dbReference>
<dbReference type="PROSITE" id="PS51456">
    <property type="entry name" value="MYOSIN_MOTOR"/>
    <property type="match status" value="1"/>
</dbReference>
<dbReference type="GO" id="GO:0000146">
    <property type="term" value="F:microfilament motor activity"/>
    <property type="evidence" value="ECO:0007669"/>
    <property type="project" value="TreeGrafter"/>
</dbReference>
<dbReference type="OrthoDB" id="6108017at2759"/>
<dbReference type="Proteomes" id="UP000015104">
    <property type="component" value="Unassembled WGS sequence"/>
</dbReference>
<feature type="region of interest" description="Actin-binding" evidence="8">
    <location>
        <begin position="636"/>
        <end position="658"/>
    </location>
</feature>
<dbReference type="Gene3D" id="1.20.120.720">
    <property type="entry name" value="Myosin VI head, motor domain, U50 subdomain"/>
    <property type="match status" value="1"/>
</dbReference>
<dbReference type="HOGENOM" id="CLU_000192_3_1_1"/>
<accession>T1K6I6</accession>
<dbReference type="InterPro" id="IPR000048">
    <property type="entry name" value="IQ_motif_EF-hand-BS"/>
</dbReference>
<dbReference type="InterPro" id="IPR027417">
    <property type="entry name" value="P-loop_NTPase"/>
</dbReference>
<dbReference type="GO" id="GO:0007015">
    <property type="term" value="P:actin filament organization"/>
    <property type="evidence" value="ECO:0007669"/>
    <property type="project" value="TreeGrafter"/>
</dbReference>
<feature type="domain" description="Myosin motor" evidence="12">
    <location>
        <begin position="71"/>
        <end position="796"/>
    </location>
</feature>
<dbReference type="CDD" id="cd01380">
    <property type="entry name" value="MYSc_Myo5"/>
    <property type="match status" value="1"/>
</dbReference>
<feature type="region of interest" description="Disordered" evidence="10">
    <location>
        <begin position="1488"/>
        <end position="1508"/>
    </location>
</feature>
<proteinExistence type="inferred from homology"/>
<evidence type="ECO:0000256" key="1">
    <source>
        <dbReference type="ARBA" id="ARBA00008314"/>
    </source>
</evidence>
<dbReference type="KEGG" id="tut:107361227"/>
<evidence type="ECO:0000256" key="4">
    <source>
        <dbReference type="ARBA" id="ARBA00023054"/>
    </source>
</evidence>
<dbReference type="InterPro" id="IPR002710">
    <property type="entry name" value="Dilute_dom"/>
</dbReference>
<sequence>MASAVFPDLYTSGSRVWVPDAAEVWKLFHIKDNFVPDTQVLVVTDEDQQEVTLKIESIDKLPPLRNPDVLIGANDLTSLSYLHEPAVLHNLRVRFLDQQSIYTWCGIVLVAINPFAELDIYGEETIKTYHRSLGTSQLDPHVYAVAEDAYSKLERENCNQSIIVSGESGAGKTVSAKFAMRYFASIAGSHSSNIENKVLASNPIMEAIGNAKTTRNDNSSRFGKYIQIMMDPQTRSIIGGNMRTYLLEKSRVSWQNEGERNFHVFYQLCNHFKTGDFKYLKLSEEYSFSYLGNEQPNPSDDISRFYEAMQCLGFTEKQQSTIFQIIAAVLHAGNIQFRLVDDESCTIDLQDPHLISFCELLDLDDSAAVKWLTNKVIRMGRSEVIVTPVSKNSAQYGRDALAKYIYEKMFLWIVSLINKALGPSEKNSSSNVFIGVLDIYGFEHFDINSFEQFCINYANEALQQQFNQHVFKLEQEEYIREGIDWQFITFTDNQPVIDLIEAKPIGILNLLDEECKMPKGTDETWVSKLYAQLTVGPIFQKPKFGSRNTFIIQHFADKVVYHADGFLEKNRDTVWEEQIDLLKRSSIIGPLFMEESGIDSAPQKPGQKLKITANQQQQRQQKIAKATVGSQFRESLAALMKTLNATTPHYIRCIKPNDNKGAFEFHNIRAIQQLRACGVLETIKISSNGFPSRWTYSDFAARYRVLLFGVNKSKKQSETEPASCPRKLVRAGSTASPEVKALCLEIIKLVYEQQYYSQYRIGHETASRVQQTLYQCGKTKIFFRSGQVALLERIRTERLRECATILQRNIKGWMARRRFLKIKASVLRLQCLARGLLARRLYQHLRCTKAAVMIQTNWRAYIARKKYLKLKQLAYGLQKYGRGLLARRKFLLIKQNLAAIVIQKNVRMFIARRKYLATRQKIIIAQSQVRRWLARRELKRLKVEARSVEHVKALNKGLEIKIIELQQKIQALTMERIKFNQKDNEIEELRSDKIKMEIEIKNLHNKLTANETDYEKLTNELEINSKRIHELEELVKRKEKEIADLRVNQELVEKKFDAQALEKALAEKEKILVAKFERERKILLDERESEKSAHQQLLRKYAALEEKMQSGDVINDYEEKGPDISTVSLMMRLSELEQENAKLKHENQEMREAFASFSNSSESSTAAALLSQQCATLQSELDRVREERTNLKTIVLGQESSIREPIAENEVFSAFKSIIKQLEKEVEIEKRAKEELKEEVDSIRSNSSLGYKSMKNSLDSVASSNDSSRIFQEKILLEQKCNQLTDEVKALKLKLLRHKVLGDQNEENEANNETNAPPEDVKNTLGMFKYSRQDESLILRMVVINLDPNHALKFPPHLPAFIIFMCVRYTDHINNELMVRSLLNNFMISIKRTVKKQNNLDHYVLWLANCCKMVTFIRQYSGDETYGVFDESLKNFDLSEYRQMFADFSHWLYSGVVKHSEELIQSLIVPAILEHEALASSGIYSQPANTQRPSVSEQDSLPNSPTEKHTEALIRELSTLHKIVLLHVIEPDLIHQIFKQLFYFICASALNNLLLRKDLCHWTKAMQIRFNLSALEQWAREQQIPNCNEVVEKLEPIIQATKLLQAKKTESSIETIVEVCNKLSSSQIMKILTLYTAGEEGPISPQFIKQVQLHLQKTRGDAKSSNLLMDTKFSFTMTIPYNPSIVRFQTISIPNDLVKKGLGTVLIRI</sequence>
<dbReference type="InterPro" id="IPR001609">
    <property type="entry name" value="Myosin_head_motor_dom-like"/>
</dbReference>
<reference evidence="13" key="2">
    <citation type="submission" date="2015-06" db="UniProtKB">
        <authorList>
            <consortium name="EnsemblMetazoa"/>
        </authorList>
    </citation>
    <scope>IDENTIFICATION</scope>
</reference>
<name>T1K6I6_TETUR</name>
<keyword evidence="5 8" id="KW-0518">Myosin</keyword>
<dbReference type="PROSITE" id="PS50096">
    <property type="entry name" value="IQ"/>
    <property type="match status" value="6"/>
</dbReference>
<evidence type="ECO:0000256" key="7">
    <source>
        <dbReference type="ARBA" id="ARBA00023203"/>
    </source>
</evidence>
<dbReference type="GO" id="GO:0005524">
    <property type="term" value="F:ATP binding"/>
    <property type="evidence" value="ECO:0007669"/>
    <property type="project" value="UniProtKB-UniRule"/>
</dbReference>
<keyword evidence="14" id="KW-1185">Reference proteome</keyword>
<dbReference type="InterPro" id="IPR036961">
    <property type="entry name" value="Kinesin_motor_dom_sf"/>
</dbReference>
<dbReference type="SMART" id="SM01132">
    <property type="entry name" value="DIL"/>
    <property type="match status" value="1"/>
</dbReference>
<evidence type="ECO:0000256" key="3">
    <source>
        <dbReference type="ARBA" id="ARBA00022840"/>
    </source>
</evidence>
<evidence type="ECO:0008006" key="15">
    <source>
        <dbReference type="Google" id="ProtNLM"/>
    </source>
</evidence>
<dbReference type="eggNOG" id="KOG0160">
    <property type="taxonomic scope" value="Eukaryota"/>
</dbReference>
<dbReference type="SMART" id="SM00015">
    <property type="entry name" value="IQ"/>
    <property type="match status" value="6"/>
</dbReference>
<dbReference type="Gene3D" id="1.20.5.190">
    <property type="match status" value="3"/>
</dbReference>
<dbReference type="GO" id="GO:0016459">
    <property type="term" value="C:myosin complex"/>
    <property type="evidence" value="ECO:0007669"/>
    <property type="project" value="UniProtKB-KW"/>
</dbReference>
<feature type="domain" description="Dilute" evidence="11">
    <location>
        <begin position="1384"/>
        <end position="1657"/>
    </location>
</feature>
<protein>
    <recommendedName>
        <fullName evidence="15">Myosin motor domain-containing protein</fullName>
    </recommendedName>
</protein>
<keyword evidence="3 8" id="KW-0067">ATP-binding</keyword>
<dbReference type="PANTHER" id="PTHR13140:SF706">
    <property type="entry name" value="DILUTE CLASS UNCONVENTIONAL MYOSIN, ISOFORM C"/>
    <property type="match status" value="1"/>
</dbReference>
<dbReference type="GO" id="GO:0005737">
    <property type="term" value="C:cytoplasm"/>
    <property type="evidence" value="ECO:0007669"/>
    <property type="project" value="TreeGrafter"/>
</dbReference>
<gene>
    <name evidence="13" type="primary">107361227</name>
</gene>
<evidence type="ECO:0000259" key="12">
    <source>
        <dbReference type="PROSITE" id="PS51456"/>
    </source>
</evidence>
<dbReference type="SMART" id="SM00242">
    <property type="entry name" value="MYSc"/>
    <property type="match status" value="1"/>
</dbReference>
<keyword evidence="4 9" id="KW-0175">Coiled coil</keyword>
<dbReference type="PROSITE" id="PS51126">
    <property type="entry name" value="DILUTE"/>
    <property type="match status" value="1"/>
</dbReference>
<evidence type="ECO:0000259" key="11">
    <source>
        <dbReference type="PROSITE" id="PS51126"/>
    </source>
</evidence>
<dbReference type="GO" id="GO:0051015">
    <property type="term" value="F:actin filament binding"/>
    <property type="evidence" value="ECO:0007669"/>
    <property type="project" value="TreeGrafter"/>
</dbReference>
<dbReference type="InterPro" id="IPR036103">
    <property type="entry name" value="MYSc_Myo5"/>
</dbReference>
<dbReference type="Gene3D" id="1.20.58.530">
    <property type="match status" value="1"/>
</dbReference>
<evidence type="ECO:0000313" key="14">
    <source>
        <dbReference type="Proteomes" id="UP000015104"/>
    </source>
</evidence>
<evidence type="ECO:0000256" key="5">
    <source>
        <dbReference type="ARBA" id="ARBA00023123"/>
    </source>
</evidence>
<evidence type="ECO:0000256" key="2">
    <source>
        <dbReference type="ARBA" id="ARBA00022741"/>
    </source>
</evidence>
<dbReference type="Pfam" id="PF01843">
    <property type="entry name" value="DIL"/>
    <property type="match status" value="1"/>
</dbReference>
<feature type="coiled-coil region" evidence="9">
    <location>
        <begin position="1219"/>
        <end position="1246"/>
    </location>
</feature>
<dbReference type="OMA" id="GKSKHFE"/>
<evidence type="ECO:0000256" key="6">
    <source>
        <dbReference type="ARBA" id="ARBA00023175"/>
    </source>
</evidence>
<evidence type="ECO:0000313" key="13">
    <source>
        <dbReference type="EnsemblMetazoa" id="tetur06g00630.1"/>
    </source>
</evidence>
<dbReference type="Gene3D" id="1.10.10.820">
    <property type="match status" value="1"/>
</dbReference>
<evidence type="ECO:0000256" key="8">
    <source>
        <dbReference type="PROSITE-ProRule" id="PRU00782"/>
    </source>
</evidence>
<dbReference type="PRINTS" id="PR00193">
    <property type="entry name" value="MYOSINHEAVY"/>
</dbReference>
<dbReference type="Pfam" id="PF00612">
    <property type="entry name" value="IQ"/>
    <property type="match status" value="4"/>
</dbReference>
<keyword evidence="2 8" id="KW-0547">Nucleotide-binding</keyword>
<dbReference type="GO" id="GO:0016020">
    <property type="term" value="C:membrane"/>
    <property type="evidence" value="ECO:0007669"/>
    <property type="project" value="TreeGrafter"/>
</dbReference>
<dbReference type="Gene3D" id="6.20.240.20">
    <property type="match status" value="1"/>
</dbReference>
<feature type="compositionally biased region" description="Polar residues" evidence="10">
    <location>
        <begin position="1488"/>
        <end position="1505"/>
    </location>
</feature>
<feature type="binding site" evidence="8">
    <location>
        <begin position="166"/>
        <end position="173"/>
    </location>
    <ligand>
        <name>ATP</name>
        <dbReference type="ChEBI" id="CHEBI:30616"/>
    </ligand>
</feature>
<organism evidence="13 14">
    <name type="scientific">Tetranychus urticae</name>
    <name type="common">Two-spotted spider mite</name>
    <dbReference type="NCBI Taxonomy" id="32264"/>
    <lineage>
        <taxon>Eukaryota</taxon>
        <taxon>Metazoa</taxon>
        <taxon>Ecdysozoa</taxon>
        <taxon>Arthropoda</taxon>
        <taxon>Chelicerata</taxon>
        <taxon>Arachnida</taxon>
        <taxon>Acari</taxon>
        <taxon>Acariformes</taxon>
        <taxon>Trombidiformes</taxon>
        <taxon>Prostigmata</taxon>
        <taxon>Eleutherengona</taxon>
        <taxon>Raphignathae</taxon>
        <taxon>Tetranychoidea</taxon>
        <taxon>Tetranychidae</taxon>
        <taxon>Tetranychus</taxon>
    </lineage>
</organism>
<evidence type="ECO:0000256" key="10">
    <source>
        <dbReference type="SAM" id="MobiDB-lite"/>
    </source>
</evidence>
<keyword evidence="7 8" id="KW-0009">Actin-binding</keyword>
<feature type="coiled-coil region" evidence="9">
    <location>
        <begin position="948"/>
        <end position="1194"/>
    </location>
</feature>
<dbReference type="Pfam" id="PF00063">
    <property type="entry name" value="Myosin_head"/>
    <property type="match status" value="1"/>
</dbReference>
<keyword evidence="6 8" id="KW-0505">Motor protein</keyword>
<dbReference type="CDD" id="cd15470">
    <property type="entry name" value="Myo5_CBD"/>
    <property type="match status" value="1"/>
</dbReference>
<dbReference type="STRING" id="32264.T1K6I6"/>
<dbReference type="CDD" id="cd23767">
    <property type="entry name" value="IQCD"/>
    <property type="match status" value="1"/>
</dbReference>
<dbReference type="SUPFAM" id="SSF52540">
    <property type="entry name" value="P-loop containing nucleoside triphosphate hydrolases"/>
    <property type="match status" value="3"/>
</dbReference>
<reference evidence="14" key="1">
    <citation type="submission" date="2011-08" db="EMBL/GenBank/DDBJ databases">
        <authorList>
            <person name="Rombauts S."/>
        </authorList>
    </citation>
    <scope>NUCLEOTIDE SEQUENCE</scope>
    <source>
        <strain evidence="14">London</strain>
    </source>
</reference>
<comment type="similarity">
    <text evidence="1 8">Belongs to the TRAFAC class myosin-kinesin ATPase superfamily. Myosin family.</text>
</comment>
<dbReference type="EMBL" id="CAEY01001792">
    <property type="status" value="NOT_ANNOTATED_CDS"/>
    <property type="molecule type" value="Genomic_DNA"/>
</dbReference>
<evidence type="ECO:0000256" key="9">
    <source>
        <dbReference type="SAM" id="Coils"/>
    </source>
</evidence>
<dbReference type="PANTHER" id="PTHR13140">
    <property type="entry name" value="MYOSIN"/>
    <property type="match status" value="1"/>
</dbReference>
<dbReference type="EnsemblMetazoa" id="tetur06g00630.1">
    <property type="protein sequence ID" value="tetur06g00630.1"/>
    <property type="gene ID" value="tetur06g00630"/>
</dbReference>